<name>A0A9P5TCM3_9AGAM</name>
<reference evidence="2" key="2">
    <citation type="journal article" date="2020" name="Nat. Commun.">
        <title>Large-scale genome sequencing of mycorrhizal fungi provides insights into the early evolution of symbiotic traits.</title>
        <authorList>
            <person name="Miyauchi S."/>
            <person name="Kiss E."/>
            <person name="Kuo A."/>
            <person name="Drula E."/>
            <person name="Kohler A."/>
            <person name="Sanchez-Garcia M."/>
            <person name="Morin E."/>
            <person name="Andreopoulos B."/>
            <person name="Barry K.W."/>
            <person name="Bonito G."/>
            <person name="Buee M."/>
            <person name="Carver A."/>
            <person name="Chen C."/>
            <person name="Cichocki N."/>
            <person name="Clum A."/>
            <person name="Culley D."/>
            <person name="Crous P.W."/>
            <person name="Fauchery L."/>
            <person name="Girlanda M."/>
            <person name="Hayes R.D."/>
            <person name="Keri Z."/>
            <person name="LaButti K."/>
            <person name="Lipzen A."/>
            <person name="Lombard V."/>
            <person name="Magnuson J."/>
            <person name="Maillard F."/>
            <person name="Murat C."/>
            <person name="Nolan M."/>
            <person name="Ohm R.A."/>
            <person name="Pangilinan J."/>
            <person name="Pereira M.F."/>
            <person name="Perotto S."/>
            <person name="Peter M."/>
            <person name="Pfister S."/>
            <person name="Riley R."/>
            <person name="Sitrit Y."/>
            <person name="Stielow J.B."/>
            <person name="Szollosi G."/>
            <person name="Zifcakova L."/>
            <person name="Stursova M."/>
            <person name="Spatafora J.W."/>
            <person name="Tedersoo L."/>
            <person name="Vaario L.M."/>
            <person name="Yamada A."/>
            <person name="Yan M."/>
            <person name="Wang P."/>
            <person name="Xu J."/>
            <person name="Bruns T."/>
            <person name="Baldrian P."/>
            <person name="Vilgalys R."/>
            <person name="Dunand C."/>
            <person name="Henrissat B."/>
            <person name="Grigoriev I.V."/>
            <person name="Hibbett D."/>
            <person name="Nagy L.G."/>
            <person name="Martin F.M."/>
        </authorList>
    </citation>
    <scope>NUCLEOTIDE SEQUENCE</scope>
    <source>
        <strain evidence="2">Prilba</strain>
    </source>
</reference>
<comment type="caution">
    <text evidence="2">The sequence shown here is derived from an EMBL/GenBank/DDBJ whole genome shotgun (WGS) entry which is preliminary data.</text>
</comment>
<sequence length="419" mass="46068">MLPTHPNIRNAPFTGPLLPPPNSAAPGNLPGYALPFPPTLGYTHPTATPNATSGQNPAHYAMQPTVNDVSHINLSIPLNTGVVGGIVTQVPLCLPTDISFEDLFSRVCAKMDLLPLEALLGYKFSSDCKNDPAYQLANEDDLHRAIVKAIEKVKRARSKDVIIEIHNLQPAQQSAAVCGLKRGANDVRSPGEPDTAVSFTSELRQLKQKLQCEHHNGRFCYVDPNNGEHIFQDIEMLMLWAKKIMFGEATYMHPPSSKLYDHVSKRHCHQQNPSSTAPPIHVHLPGLPFHECDMPLSDRAGQRCTNAKPLTSSSSVVDLTLSSDDKTPLISYPLITDILRDLHEVMPLLNYPQYESALVANGVVYVNSISNISQEFFADVIGMPQGAVGEFLNQAQRLMQHTRKGKGKANVVKVEEKEN</sequence>
<evidence type="ECO:0000256" key="1">
    <source>
        <dbReference type="SAM" id="MobiDB-lite"/>
    </source>
</evidence>
<dbReference type="AlphaFoldDB" id="A0A9P5TCM3"/>
<proteinExistence type="predicted"/>
<feature type="region of interest" description="Disordered" evidence="1">
    <location>
        <begin position="1"/>
        <end position="24"/>
    </location>
</feature>
<dbReference type="EMBL" id="WHVB01000003">
    <property type="protein sequence ID" value="KAF8485264.1"/>
    <property type="molecule type" value="Genomic_DNA"/>
</dbReference>
<dbReference type="OrthoDB" id="2677451at2759"/>
<keyword evidence="3" id="KW-1185">Reference proteome</keyword>
<organism evidence="2 3">
    <name type="scientific">Russula ochroleuca</name>
    <dbReference type="NCBI Taxonomy" id="152965"/>
    <lineage>
        <taxon>Eukaryota</taxon>
        <taxon>Fungi</taxon>
        <taxon>Dikarya</taxon>
        <taxon>Basidiomycota</taxon>
        <taxon>Agaricomycotina</taxon>
        <taxon>Agaricomycetes</taxon>
        <taxon>Russulales</taxon>
        <taxon>Russulaceae</taxon>
        <taxon>Russula</taxon>
    </lineage>
</organism>
<protein>
    <submittedName>
        <fullName evidence="2">Uncharacterized protein</fullName>
    </submittedName>
</protein>
<gene>
    <name evidence="2" type="ORF">DFH94DRAFT_689618</name>
</gene>
<evidence type="ECO:0000313" key="3">
    <source>
        <dbReference type="Proteomes" id="UP000759537"/>
    </source>
</evidence>
<evidence type="ECO:0000313" key="2">
    <source>
        <dbReference type="EMBL" id="KAF8485264.1"/>
    </source>
</evidence>
<dbReference type="Proteomes" id="UP000759537">
    <property type="component" value="Unassembled WGS sequence"/>
</dbReference>
<accession>A0A9P5TCM3</accession>
<reference evidence="2" key="1">
    <citation type="submission" date="2019-10" db="EMBL/GenBank/DDBJ databases">
        <authorList>
            <consortium name="DOE Joint Genome Institute"/>
            <person name="Kuo A."/>
            <person name="Miyauchi S."/>
            <person name="Kiss E."/>
            <person name="Drula E."/>
            <person name="Kohler A."/>
            <person name="Sanchez-Garcia M."/>
            <person name="Andreopoulos B."/>
            <person name="Barry K.W."/>
            <person name="Bonito G."/>
            <person name="Buee M."/>
            <person name="Carver A."/>
            <person name="Chen C."/>
            <person name="Cichocki N."/>
            <person name="Clum A."/>
            <person name="Culley D."/>
            <person name="Crous P.W."/>
            <person name="Fauchery L."/>
            <person name="Girlanda M."/>
            <person name="Hayes R."/>
            <person name="Keri Z."/>
            <person name="LaButti K."/>
            <person name="Lipzen A."/>
            <person name="Lombard V."/>
            <person name="Magnuson J."/>
            <person name="Maillard F."/>
            <person name="Morin E."/>
            <person name="Murat C."/>
            <person name="Nolan M."/>
            <person name="Ohm R."/>
            <person name="Pangilinan J."/>
            <person name="Pereira M."/>
            <person name="Perotto S."/>
            <person name="Peter M."/>
            <person name="Riley R."/>
            <person name="Sitrit Y."/>
            <person name="Stielow B."/>
            <person name="Szollosi G."/>
            <person name="Zifcakova L."/>
            <person name="Stursova M."/>
            <person name="Spatafora J.W."/>
            <person name="Tedersoo L."/>
            <person name="Vaario L.-M."/>
            <person name="Yamada A."/>
            <person name="Yan M."/>
            <person name="Wang P."/>
            <person name="Xu J."/>
            <person name="Bruns T."/>
            <person name="Baldrian P."/>
            <person name="Vilgalys R."/>
            <person name="Henrissat B."/>
            <person name="Grigoriev I.V."/>
            <person name="Hibbett D."/>
            <person name="Nagy L.G."/>
            <person name="Martin F.M."/>
        </authorList>
    </citation>
    <scope>NUCLEOTIDE SEQUENCE</scope>
    <source>
        <strain evidence="2">Prilba</strain>
    </source>
</reference>